<gene>
    <name evidence="1" type="ORF">RHGRI_022045</name>
</gene>
<sequence length="65" mass="6932">MLPSPANPRILPPTNVVAQLIQPTVTESGEQRLEPGVLRGFGALLDRIWATTAATRGFGHGQNPD</sequence>
<organism evidence="1 2">
    <name type="scientific">Rhododendron griersonianum</name>
    <dbReference type="NCBI Taxonomy" id="479676"/>
    <lineage>
        <taxon>Eukaryota</taxon>
        <taxon>Viridiplantae</taxon>
        <taxon>Streptophyta</taxon>
        <taxon>Embryophyta</taxon>
        <taxon>Tracheophyta</taxon>
        <taxon>Spermatophyta</taxon>
        <taxon>Magnoliopsida</taxon>
        <taxon>eudicotyledons</taxon>
        <taxon>Gunneridae</taxon>
        <taxon>Pentapetalae</taxon>
        <taxon>asterids</taxon>
        <taxon>Ericales</taxon>
        <taxon>Ericaceae</taxon>
        <taxon>Ericoideae</taxon>
        <taxon>Rhodoreae</taxon>
        <taxon>Rhododendron</taxon>
    </lineage>
</organism>
<dbReference type="EMBL" id="JACTNZ010000007">
    <property type="protein sequence ID" value="KAG5542378.1"/>
    <property type="molecule type" value="Genomic_DNA"/>
</dbReference>
<dbReference type="Proteomes" id="UP000823749">
    <property type="component" value="Chromosome 7"/>
</dbReference>
<protein>
    <submittedName>
        <fullName evidence="1">Uncharacterized protein</fullName>
    </submittedName>
</protein>
<keyword evidence="2" id="KW-1185">Reference proteome</keyword>
<evidence type="ECO:0000313" key="2">
    <source>
        <dbReference type="Proteomes" id="UP000823749"/>
    </source>
</evidence>
<reference evidence="1" key="1">
    <citation type="submission" date="2020-08" db="EMBL/GenBank/DDBJ databases">
        <title>Plant Genome Project.</title>
        <authorList>
            <person name="Zhang R.-G."/>
        </authorList>
    </citation>
    <scope>NUCLEOTIDE SEQUENCE</scope>
    <source>
        <strain evidence="1">WSP0</strain>
        <tissue evidence="1">Leaf</tissue>
    </source>
</reference>
<proteinExistence type="predicted"/>
<accession>A0AAV6JNS5</accession>
<name>A0AAV6JNS5_9ERIC</name>
<dbReference type="AlphaFoldDB" id="A0AAV6JNS5"/>
<comment type="caution">
    <text evidence="1">The sequence shown here is derived from an EMBL/GenBank/DDBJ whole genome shotgun (WGS) entry which is preliminary data.</text>
</comment>
<evidence type="ECO:0000313" key="1">
    <source>
        <dbReference type="EMBL" id="KAG5542378.1"/>
    </source>
</evidence>